<proteinExistence type="predicted"/>
<organism evidence="1 2">
    <name type="scientific">Bifidobacterium longum subsp. longum</name>
    <dbReference type="NCBI Taxonomy" id="1679"/>
    <lineage>
        <taxon>Bacteria</taxon>
        <taxon>Bacillati</taxon>
        <taxon>Actinomycetota</taxon>
        <taxon>Actinomycetes</taxon>
        <taxon>Bifidobacteriales</taxon>
        <taxon>Bifidobacteriaceae</taxon>
        <taxon>Bifidobacterium</taxon>
    </lineage>
</organism>
<protein>
    <submittedName>
        <fullName evidence="1">Uncharacterized protein</fullName>
    </submittedName>
</protein>
<dbReference type="EMBL" id="CP062943">
    <property type="protein sequence ID" value="QOL54501.1"/>
    <property type="molecule type" value="Genomic_DNA"/>
</dbReference>
<gene>
    <name evidence="1" type="ORF">BL5915_06495</name>
</gene>
<dbReference type="RefSeq" id="WP_200407906.1">
    <property type="nucleotide sequence ID" value="NZ_CP062943.1"/>
</dbReference>
<sequence>MSQQIQPSQLRIVNDKTTELAKIVYYQPDLFLHSTELQQDMIYCFKAYFVYLTWHMATVSQYLAGFTPALQKQLRDVQERVRQVSDEA</sequence>
<evidence type="ECO:0000313" key="2">
    <source>
        <dbReference type="Proteomes" id="UP000593918"/>
    </source>
</evidence>
<name>A0A7L9UHA8_BIFLL</name>
<dbReference type="AlphaFoldDB" id="A0A7L9UHA8"/>
<dbReference type="Proteomes" id="UP000593918">
    <property type="component" value="Chromosome"/>
</dbReference>
<accession>A0A7L9UHA8</accession>
<evidence type="ECO:0000313" key="1">
    <source>
        <dbReference type="EMBL" id="QOL54501.1"/>
    </source>
</evidence>
<reference evidence="1 2" key="1">
    <citation type="submission" date="2020-10" db="EMBL/GenBank/DDBJ databases">
        <title>Genome sequencing of Bifidobacterium longum subsp. longum KCTC 5915.</title>
        <authorList>
            <person name="Kim J."/>
        </authorList>
    </citation>
    <scope>NUCLEOTIDE SEQUENCE [LARGE SCALE GENOMIC DNA]</scope>
    <source>
        <strain evidence="1 2">KCTC 5915</strain>
    </source>
</reference>